<gene>
    <name evidence="3" type="ORF">EBT44_00280</name>
</gene>
<proteinExistence type="inferred from homology"/>
<sequence length="342" mass="37131">MLRRVSRPHIFLVTLLILVGMIAPLPFVVVEPGTPNNTFGKENGKQVVEIVGRKSYATSGKLNVTSIWVTNPESHIQSFELFRAWVDGERSVQPREVFYPKGEDPKKVTAESIADMKNSQLSSKIAALNYLKIPYSEKLIIKGYSDDSPNKSIIKLQDEITSFNGVRVTSGSQLRKLIHDAKKGRAEIGVTRNGTELTLPINLTNIKSNGSKQNVIGIQISEDYKFPFMVKINLKNVGGPSAGLIFTLAIVDKLTEEDLVRGRNIAGTGTISPSGKVGPIGGIEEKLIGAKREGATLFLAPSLNCPDIKHVPKGLQVVPVDNLTEAIAALRATDPQTLPICG</sequence>
<feature type="active site" evidence="1">
    <location>
        <position position="241"/>
    </location>
</feature>
<keyword evidence="1" id="KW-0720">Serine protease</keyword>
<dbReference type="Proteomes" id="UP000740727">
    <property type="component" value="Unassembled WGS sequence"/>
</dbReference>
<dbReference type="GO" id="GO:0005524">
    <property type="term" value="F:ATP binding"/>
    <property type="evidence" value="ECO:0007669"/>
    <property type="project" value="InterPro"/>
</dbReference>
<dbReference type="InterPro" id="IPR027065">
    <property type="entry name" value="Lon_Prtase"/>
</dbReference>
<keyword evidence="1" id="KW-0378">Hydrolase</keyword>
<evidence type="ECO:0000313" key="4">
    <source>
        <dbReference type="Proteomes" id="UP000740727"/>
    </source>
</evidence>
<dbReference type="PANTHER" id="PTHR10046">
    <property type="entry name" value="ATP DEPENDENT LON PROTEASE FAMILY MEMBER"/>
    <property type="match status" value="1"/>
</dbReference>
<dbReference type="PROSITE" id="PS51786">
    <property type="entry name" value="LON_PROTEOLYTIC"/>
    <property type="match status" value="1"/>
</dbReference>
<dbReference type="GO" id="GO:0004252">
    <property type="term" value="F:serine-type endopeptidase activity"/>
    <property type="evidence" value="ECO:0007669"/>
    <property type="project" value="UniProtKB-UniRule"/>
</dbReference>
<dbReference type="SUPFAM" id="SSF54211">
    <property type="entry name" value="Ribosomal protein S5 domain 2-like"/>
    <property type="match status" value="1"/>
</dbReference>
<comment type="catalytic activity">
    <reaction evidence="1">
        <text>Hydrolysis of proteins in presence of ATP.</text>
        <dbReference type="EC" id="3.4.21.53"/>
    </reaction>
</comment>
<dbReference type="AlphaFoldDB" id="A0A965GBB0"/>
<dbReference type="Pfam" id="PF05362">
    <property type="entry name" value="Lon_C"/>
    <property type="match status" value="1"/>
</dbReference>
<dbReference type="Gene3D" id="3.30.230.10">
    <property type="match status" value="1"/>
</dbReference>
<dbReference type="EMBL" id="RFXN01000002">
    <property type="protein sequence ID" value="NBR93299.1"/>
    <property type="molecule type" value="Genomic_DNA"/>
</dbReference>
<evidence type="ECO:0000256" key="1">
    <source>
        <dbReference type="PROSITE-ProRule" id="PRU01122"/>
    </source>
</evidence>
<comment type="caution">
    <text evidence="3">The sequence shown here is derived from an EMBL/GenBank/DDBJ whole genome shotgun (WGS) entry which is preliminary data.</text>
</comment>
<dbReference type="InterPro" id="IPR020568">
    <property type="entry name" value="Ribosomal_Su5_D2-typ_SF"/>
</dbReference>
<feature type="active site" evidence="1">
    <location>
        <position position="286"/>
    </location>
</feature>
<evidence type="ECO:0000313" key="3">
    <source>
        <dbReference type="EMBL" id="NBR93299.1"/>
    </source>
</evidence>
<dbReference type="EC" id="3.4.21.53" evidence="1"/>
<dbReference type="InterPro" id="IPR036034">
    <property type="entry name" value="PDZ_sf"/>
</dbReference>
<feature type="domain" description="Lon proteolytic" evidence="2">
    <location>
        <begin position="236"/>
        <end position="333"/>
    </location>
</feature>
<dbReference type="InterPro" id="IPR008269">
    <property type="entry name" value="Lon_proteolytic"/>
</dbReference>
<comment type="similarity">
    <text evidence="1">Belongs to the peptidase S16 family.</text>
</comment>
<name>A0A965GBB0_9PROT</name>
<accession>A0A965GBB0</accession>
<keyword evidence="1" id="KW-0645">Protease</keyword>
<dbReference type="SUPFAM" id="SSF50156">
    <property type="entry name" value="PDZ domain-like"/>
    <property type="match status" value="1"/>
</dbReference>
<evidence type="ECO:0000259" key="2">
    <source>
        <dbReference type="PROSITE" id="PS51786"/>
    </source>
</evidence>
<dbReference type="InterPro" id="IPR001478">
    <property type="entry name" value="PDZ"/>
</dbReference>
<dbReference type="GO" id="GO:0030163">
    <property type="term" value="P:protein catabolic process"/>
    <property type="evidence" value="ECO:0007669"/>
    <property type="project" value="InterPro"/>
</dbReference>
<protein>
    <recommendedName>
        <fullName evidence="1">endopeptidase La</fullName>
        <ecNumber evidence="1">3.4.21.53</ecNumber>
    </recommendedName>
</protein>
<dbReference type="GO" id="GO:0004176">
    <property type="term" value="F:ATP-dependent peptidase activity"/>
    <property type="evidence" value="ECO:0007669"/>
    <property type="project" value="UniProtKB-UniRule"/>
</dbReference>
<reference evidence="3" key="1">
    <citation type="submission" date="2018-10" db="EMBL/GenBank/DDBJ databases">
        <title>Iterative Subtractive Binning of Freshwater Chronoseries Metagenomes Recovers Nearly Complete Genomes from over Four Hundred Novel Species.</title>
        <authorList>
            <person name="Rodriguez-R L.M."/>
            <person name="Tsementzi D."/>
            <person name="Luo C."/>
            <person name="Konstantinidis K.T."/>
        </authorList>
    </citation>
    <scope>NUCLEOTIDE SEQUENCE</scope>
    <source>
        <strain evidence="3">WB5_2A_028</strain>
    </source>
</reference>
<organism evidence="3 4">
    <name type="scientific">Candidatus Fonsibacter lacus</name>
    <dbReference type="NCBI Taxonomy" id="2576439"/>
    <lineage>
        <taxon>Bacteria</taxon>
        <taxon>Pseudomonadati</taxon>
        <taxon>Pseudomonadota</taxon>
        <taxon>Alphaproteobacteria</taxon>
        <taxon>Candidatus Pelagibacterales</taxon>
        <taxon>Candidatus Pelagibacterales incertae sedis</taxon>
        <taxon>Candidatus Fonsibacter</taxon>
    </lineage>
</organism>
<dbReference type="GO" id="GO:0006508">
    <property type="term" value="P:proteolysis"/>
    <property type="evidence" value="ECO:0007669"/>
    <property type="project" value="UniProtKB-KW"/>
</dbReference>
<dbReference type="InterPro" id="IPR014721">
    <property type="entry name" value="Ribsml_uS5_D2-typ_fold_subgr"/>
</dbReference>
<dbReference type="Pfam" id="PF13180">
    <property type="entry name" value="PDZ_2"/>
    <property type="match status" value="1"/>
</dbReference>